<evidence type="ECO:0000313" key="11">
    <source>
        <dbReference type="RefSeq" id="XP_065668655.1"/>
    </source>
</evidence>
<feature type="domain" description="THO complex subunit 2 N-terminal" evidence="9">
    <location>
        <begin position="413"/>
        <end position="556"/>
    </location>
</feature>
<gene>
    <name evidence="11" type="primary">LOC100208622</name>
</gene>
<comment type="subcellular location">
    <subcellularLocation>
        <location evidence="1">Nucleus</location>
    </subcellularLocation>
</comment>
<proteinExistence type="inferred from homology"/>
<feature type="domain" description="THO complex subunitTHOC2 C-terminal" evidence="7">
    <location>
        <begin position="871"/>
        <end position="1169"/>
    </location>
</feature>
<evidence type="ECO:0000256" key="2">
    <source>
        <dbReference type="ARBA" id="ARBA00007857"/>
    </source>
</evidence>
<keyword evidence="10" id="KW-1185">Reference proteome</keyword>
<dbReference type="Pfam" id="PF11732">
    <property type="entry name" value="Thoc2"/>
    <property type="match status" value="1"/>
</dbReference>
<dbReference type="InterPro" id="IPR032302">
    <property type="entry name" value="THOC2_N"/>
</dbReference>
<dbReference type="Proteomes" id="UP001652625">
    <property type="component" value="Chromosome 12"/>
</dbReference>
<feature type="compositionally biased region" description="Basic and acidic residues" evidence="6">
    <location>
        <begin position="1283"/>
        <end position="1428"/>
    </location>
</feature>
<keyword evidence="4" id="KW-0539">Nucleus</keyword>
<evidence type="ECO:0000259" key="9">
    <source>
        <dbReference type="Pfam" id="PF16134"/>
    </source>
</evidence>
<sequence length="1428" mass="164090">MATVMVPDKLLKNWNEIGRKDLLSLCSTPPKKMSSLISKKDLRKGFHQLIWLTISGQSIISDTISLLENAIGDSIELASLFADVLAVADTETVCIEDKSCREQFLSLLSAVITVIPDGVLKERLDPETLESAGFIQSQKVFNQKLVRTKTKLFYKQQKYNLLREESEGYAKLITELSQDVSLSNQATMLENIKSLLGFFNLDPNRVLDILLEAFECQVDEDLFFIPLLTSYLSHCDISGFCHLIGFKFQYYHQSVDSITPQSLYKLAASLLRNNLLEMSDIYPHLHPTDSEIHSLSEKITAKAKEDAKKMNAIILSENVDSEDKSDKNDDDLILKDNQKFGLCQALLEIGAWNQALKIINQLPNSLLMSKCKIASSLCHLIHCTIEPLYRSKFSPKGAVGNVYRTKRGFPQPCLQYSQLCDYVFPMLFTIGVQLSIDPILVVKIIRVAKGFMKEYNQLTEALKEKQKCVMGGILTLIDEVLFPVISVLDCNCAVAEELWGLIKRLPYQLRYRLYALWKNQTYSVHPKLILAKAKIIKRAKYITKRLSKENVKPSGRQIGKLSHSNPGVLFDHLLDQIQRYDNFIGPMVDALKYLNPLAYDVLAFCIIEALANPDKQRMKQSDTNLSYWMQSLSQFCGAVFKKYPTEITGLLQYIANQLKDENSLDLLVLKEVVQKMSGVEANDEITPQQLDALSGGELMKSEGAYFSQIRNTRKPSLRLRDALMEGKLTIPLCILIAQQRNAVVYVEEQQRHLKLIGKLYDQCQDNLIQFGGFLTIQLSTHDYQASLPSLDEFHETYGLTPDVSFFLTRPVYKFEIQEKMEILKQSISQRNDLTSQKLKQQELEKSFCETCDNIFRPVVASALPLQTNKIWGNLSPLLYVTFWSMTMYDLNAPKSRYDDEISKLETAITEVDASKEITSSSKRRKEKERCQLLIDKLKEEFQTQLEHNKLIRVWLESKKDAWFPSKMTKGEMITQFLQLCIFPRCVFSAIDALYCAKFIQTIHTLQAPNFSTLICFDRTFSDVSYIVASLTENEASRYGRFLCAMLEMVSRWHQNKQLYEEECANVPGFLTVLRLTNNEKASYLDYENFRHVCYKWQYKLTKALILGIESQDFTQIRNTLLVLIKILPYYPQVQNLGQALERRIEKVIEEEKENRQDLQALAIGYKGMLKTKKEKMVPENKFHAENEKNSVNKNKPAVKATLKQDVSDDRTSKSLKREEPPKLSVTEKRTSSRTEASDSTGKSEREKIVIEENSYERKKASSHSPHNNSSSTEKVVEVSNSKENGERSKESDRIKEKDDWSKEKRSRTDSPTSDDLKKRKRISDDSHNASLKRDKSNEKRNDNKRQSSEPDLSDSKKRKDETSVSESSDQRIKKTEGLKREKSKKDYEKDDSKQLRKEPRPLDSKRNTKSDQRSTQHKDHKKSRDREK</sequence>
<feature type="domain" description="THO complex subunitTHOC2 N-terminal" evidence="8">
    <location>
        <begin position="558"/>
        <end position="633"/>
    </location>
</feature>
<dbReference type="GeneID" id="100208622"/>
<dbReference type="PANTHER" id="PTHR21597:SF0">
    <property type="entry name" value="THO COMPLEX SUBUNIT 2"/>
    <property type="match status" value="1"/>
</dbReference>
<protein>
    <recommendedName>
        <fullName evidence="3">THO complex subunit 2</fullName>
    </recommendedName>
</protein>
<evidence type="ECO:0000256" key="1">
    <source>
        <dbReference type="ARBA" id="ARBA00004123"/>
    </source>
</evidence>
<evidence type="ECO:0000313" key="10">
    <source>
        <dbReference type="Proteomes" id="UP001652625"/>
    </source>
</evidence>
<dbReference type="InterPro" id="IPR040007">
    <property type="entry name" value="Tho2"/>
</dbReference>
<evidence type="ECO:0000259" key="8">
    <source>
        <dbReference type="Pfam" id="PF11732"/>
    </source>
</evidence>
<comment type="subunit">
    <text evidence="5">Component of the THO subcomplex, which is composed of THOC1, THOC2, THOC3, THOC5, THOC6 and THOC7. The THO subcomplex interacts with DDX39B to form the THO-DDX39B complex which multimerizes into a 28-subunit tetrameric assembly. Component of the transcription/export (TREX) complex at least composed of ALYREF/THOC4, DDX39B, SARNP/CIP29, CHTOP and the THO subcomplex; in the complex interacts with THOC1, THOC3, THOC5, THOC7 and DDX39B. TREX seems to have a dynamic structure involving ATP-dependent remodeling. Interacts with POLDIP3 and ZC3H11A.</text>
</comment>
<evidence type="ECO:0000256" key="6">
    <source>
        <dbReference type="SAM" id="MobiDB-lite"/>
    </source>
</evidence>
<dbReference type="RefSeq" id="XP_065668655.1">
    <property type="nucleotide sequence ID" value="XM_065812583.1"/>
</dbReference>
<evidence type="ECO:0000256" key="5">
    <source>
        <dbReference type="ARBA" id="ARBA00047033"/>
    </source>
</evidence>
<evidence type="ECO:0000256" key="3">
    <source>
        <dbReference type="ARBA" id="ARBA00019596"/>
    </source>
</evidence>
<feature type="compositionally biased region" description="Low complexity" evidence="6">
    <location>
        <begin position="1262"/>
        <end position="1271"/>
    </location>
</feature>
<dbReference type="InterPro" id="IPR021418">
    <property type="entry name" value="THO_THOC2_C"/>
</dbReference>
<reference evidence="11" key="1">
    <citation type="submission" date="2025-08" db="UniProtKB">
        <authorList>
            <consortium name="RefSeq"/>
        </authorList>
    </citation>
    <scope>IDENTIFICATION</scope>
</reference>
<feature type="region of interest" description="Disordered" evidence="6">
    <location>
        <begin position="1182"/>
        <end position="1428"/>
    </location>
</feature>
<comment type="similarity">
    <text evidence="2">Belongs to the THOC2 family.</text>
</comment>
<feature type="domain" description="THO complex subunit 2 N-terminal" evidence="9">
    <location>
        <begin position="8"/>
        <end position="392"/>
    </location>
</feature>
<dbReference type="Pfam" id="PF11262">
    <property type="entry name" value="Tho2"/>
    <property type="match status" value="1"/>
</dbReference>
<accession>A0ABM4D322</accession>
<dbReference type="Pfam" id="PF16134">
    <property type="entry name" value="THOC2_N"/>
    <property type="match status" value="2"/>
</dbReference>
<dbReference type="InterPro" id="IPR021726">
    <property type="entry name" value="THO_THOC2_N"/>
</dbReference>
<dbReference type="PANTHER" id="PTHR21597">
    <property type="entry name" value="THO2 PROTEIN"/>
    <property type="match status" value="1"/>
</dbReference>
<organism evidence="10 11">
    <name type="scientific">Hydra vulgaris</name>
    <name type="common">Hydra</name>
    <name type="synonym">Hydra attenuata</name>
    <dbReference type="NCBI Taxonomy" id="6087"/>
    <lineage>
        <taxon>Eukaryota</taxon>
        <taxon>Metazoa</taxon>
        <taxon>Cnidaria</taxon>
        <taxon>Hydrozoa</taxon>
        <taxon>Hydroidolina</taxon>
        <taxon>Anthoathecata</taxon>
        <taxon>Aplanulata</taxon>
        <taxon>Hydridae</taxon>
        <taxon>Hydra</taxon>
    </lineage>
</organism>
<evidence type="ECO:0000259" key="7">
    <source>
        <dbReference type="Pfam" id="PF11262"/>
    </source>
</evidence>
<name>A0ABM4D322_HYDVU</name>
<feature type="compositionally biased region" description="Basic and acidic residues" evidence="6">
    <location>
        <begin position="1205"/>
        <end position="1259"/>
    </location>
</feature>
<evidence type="ECO:0000256" key="4">
    <source>
        <dbReference type="ARBA" id="ARBA00023242"/>
    </source>
</evidence>